<comment type="caution">
    <text evidence="5">The sequence shown here is derived from an EMBL/GenBank/DDBJ whole genome shotgun (WGS) entry which is preliminary data.</text>
</comment>
<dbReference type="PANTHER" id="PTHR42953">
    <property type="entry name" value="HIGH-AFFINITY ZINC UPTAKE SYSTEM PROTEIN ZNUA-RELATED"/>
    <property type="match status" value="1"/>
</dbReference>
<evidence type="ECO:0008006" key="7">
    <source>
        <dbReference type="Google" id="ProtNLM"/>
    </source>
</evidence>
<evidence type="ECO:0000256" key="2">
    <source>
        <dbReference type="ARBA" id="ARBA00022448"/>
    </source>
</evidence>
<evidence type="ECO:0000313" key="5">
    <source>
        <dbReference type="EMBL" id="OIP65414.1"/>
    </source>
</evidence>
<dbReference type="InterPro" id="IPR006129">
    <property type="entry name" value="AdhesinB"/>
</dbReference>
<evidence type="ECO:0000256" key="3">
    <source>
        <dbReference type="ARBA" id="ARBA00022729"/>
    </source>
</evidence>
<dbReference type="GO" id="GO:0007155">
    <property type="term" value="P:cell adhesion"/>
    <property type="evidence" value="ECO:0007669"/>
    <property type="project" value="InterPro"/>
</dbReference>
<evidence type="ECO:0000256" key="4">
    <source>
        <dbReference type="RuleBase" id="RU003512"/>
    </source>
</evidence>
<reference evidence="5 6" key="1">
    <citation type="journal article" date="2016" name="Environ. Microbiol.">
        <title>Genomic resolution of a cold subsurface aquifer community provides metabolic insights for novel microbes adapted to high CO concentrations.</title>
        <authorList>
            <person name="Probst A.J."/>
            <person name="Castelle C.J."/>
            <person name="Singh A."/>
            <person name="Brown C.T."/>
            <person name="Anantharaman K."/>
            <person name="Sharon I."/>
            <person name="Hug L.A."/>
            <person name="Burstein D."/>
            <person name="Emerson J.B."/>
            <person name="Thomas B.C."/>
            <person name="Banfield J.F."/>
        </authorList>
    </citation>
    <scope>NUCLEOTIDE SEQUENCE [LARGE SCALE GENOMIC DNA]</scope>
    <source>
        <strain evidence="5">CG2_30_43_9</strain>
    </source>
</reference>
<sequence>MINRKLILVAVILSVVFGAVLLLSSRVPQKGAQNERIHIVTSIYPLSHIATAVGGNLVTVHNLVPSGVESHDFELSARDLVIIGDSDIIIYNGGGSESWVNKWEKGNSPRPKQRINMTESLISNEIILINRNGVIDPHFWLDPMIMKKEIEIVMDMLIKIDPSHKDLFNDNANHYIGMLSLLDERFRYGLASCALREVVVLHEAYNYLARQYNFTATSILGISPDEEPSMIELARIINLVREKGIQYIFAETVASPKFSELVAREVGATVLVLNPIESLTPDEVQSREDYFSIMKMNLNNLQRAMSCH</sequence>
<accession>A0A1J5GBY7</accession>
<dbReference type="AlphaFoldDB" id="A0A1J5GBY7"/>
<name>A0A1J5GBY7_9BACT</name>
<dbReference type="PANTHER" id="PTHR42953:SF3">
    <property type="entry name" value="HIGH-AFFINITY ZINC UPTAKE SYSTEM PROTEIN ZNUA"/>
    <property type="match status" value="1"/>
</dbReference>
<dbReference type="Gene3D" id="3.40.50.1980">
    <property type="entry name" value="Nitrogenase molybdenum iron protein domain"/>
    <property type="match status" value="2"/>
</dbReference>
<dbReference type="SUPFAM" id="SSF53807">
    <property type="entry name" value="Helical backbone' metal receptor"/>
    <property type="match status" value="1"/>
</dbReference>
<dbReference type="GO" id="GO:0030001">
    <property type="term" value="P:metal ion transport"/>
    <property type="evidence" value="ECO:0007669"/>
    <property type="project" value="InterPro"/>
</dbReference>
<evidence type="ECO:0000313" key="6">
    <source>
        <dbReference type="Proteomes" id="UP000182059"/>
    </source>
</evidence>
<protein>
    <recommendedName>
        <fullName evidence="7">ABC transporter substrate-binding protein</fullName>
    </recommendedName>
</protein>
<gene>
    <name evidence="5" type="ORF">AUK15_01695</name>
</gene>
<proteinExistence type="inferred from homology"/>
<dbReference type="Pfam" id="PF01297">
    <property type="entry name" value="ZnuA"/>
    <property type="match status" value="1"/>
</dbReference>
<dbReference type="PRINTS" id="PR00691">
    <property type="entry name" value="ADHESINB"/>
</dbReference>
<dbReference type="InterPro" id="IPR050492">
    <property type="entry name" value="Bact_metal-bind_prot9"/>
</dbReference>
<dbReference type="InterPro" id="IPR006128">
    <property type="entry name" value="Lipoprotein_PsaA-like"/>
</dbReference>
<organism evidence="5 6">
    <name type="scientific">Candidatus Nomurabacteria bacterium CG2_30_43_9</name>
    <dbReference type="NCBI Taxonomy" id="1805283"/>
    <lineage>
        <taxon>Bacteria</taxon>
        <taxon>Candidatus Nomuraibacteriota</taxon>
    </lineage>
</organism>
<dbReference type="InterPro" id="IPR006127">
    <property type="entry name" value="ZnuA-like"/>
</dbReference>
<evidence type="ECO:0000256" key="1">
    <source>
        <dbReference type="ARBA" id="ARBA00011028"/>
    </source>
</evidence>
<comment type="similarity">
    <text evidence="1 4">Belongs to the bacterial solute-binding protein 9 family.</text>
</comment>
<dbReference type="Proteomes" id="UP000182059">
    <property type="component" value="Unassembled WGS sequence"/>
</dbReference>
<keyword evidence="3" id="KW-0732">Signal</keyword>
<dbReference type="GO" id="GO:0046872">
    <property type="term" value="F:metal ion binding"/>
    <property type="evidence" value="ECO:0007669"/>
    <property type="project" value="InterPro"/>
</dbReference>
<dbReference type="PRINTS" id="PR00690">
    <property type="entry name" value="ADHESNFAMILY"/>
</dbReference>
<dbReference type="EMBL" id="MNYX01000047">
    <property type="protein sequence ID" value="OIP65414.1"/>
    <property type="molecule type" value="Genomic_DNA"/>
</dbReference>
<keyword evidence="2 4" id="KW-0813">Transport</keyword>